<proteinExistence type="predicted"/>
<evidence type="ECO:0000313" key="2">
    <source>
        <dbReference type="EMBL" id="KAG7163729.1"/>
    </source>
</evidence>
<gene>
    <name evidence="2" type="primary">Chf-L</name>
    <name evidence="2" type="ORF">Hamer_G002964</name>
</gene>
<feature type="signal peptide" evidence="1">
    <location>
        <begin position="1"/>
        <end position="17"/>
    </location>
</feature>
<dbReference type="Proteomes" id="UP000747542">
    <property type="component" value="Unassembled WGS sequence"/>
</dbReference>
<protein>
    <submittedName>
        <fullName evidence="2">Crustacean hematopoietic factor-like</fullName>
    </submittedName>
</protein>
<comment type="caution">
    <text evidence="2">The sequence shown here is derived from an EMBL/GenBank/DDBJ whole genome shotgun (WGS) entry which is preliminary data.</text>
</comment>
<reference evidence="2" key="1">
    <citation type="journal article" date="2021" name="Sci. Adv.">
        <title>The American lobster genome reveals insights on longevity, neural, and immune adaptations.</title>
        <authorList>
            <person name="Polinski J.M."/>
            <person name="Zimin A.V."/>
            <person name="Clark K.F."/>
            <person name="Kohn A.B."/>
            <person name="Sadowski N."/>
            <person name="Timp W."/>
            <person name="Ptitsyn A."/>
            <person name="Khanna P."/>
            <person name="Romanova D.Y."/>
            <person name="Williams P."/>
            <person name="Greenwood S.J."/>
            <person name="Moroz L.L."/>
            <person name="Walt D.R."/>
            <person name="Bodnar A.G."/>
        </authorList>
    </citation>
    <scope>NUCLEOTIDE SEQUENCE</scope>
    <source>
        <strain evidence="2">GMGI-L3</strain>
    </source>
</reference>
<feature type="chain" id="PRO_5035238144" evidence="1">
    <location>
        <begin position="18"/>
        <end position="98"/>
    </location>
</feature>
<dbReference type="InterPro" id="IPR009030">
    <property type="entry name" value="Growth_fac_rcpt_cys_sf"/>
</dbReference>
<name>A0A8J5MUR6_HOMAM</name>
<organism evidence="2 3">
    <name type="scientific">Homarus americanus</name>
    <name type="common">American lobster</name>
    <dbReference type="NCBI Taxonomy" id="6706"/>
    <lineage>
        <taxon>Eukaryota</taxon>
        <taxon>Metazoa</taxon>
        <taxon>Ecdysozoa</taxon>
        <taxon>Arthropoda</taxon>
        <taxon>Crustacea</taxon>
        <taxon>Multicrustacea</taxon>
        <taxon>Malacostraca</taxon>
        <taxon>Eumalacostraca</taxon>
        <taxon>Eucarida</taxon>
        <taxon>Decapoda</taxon>
        <taxon>Pleocyemata</taxon>
        <taxon>Astacidea</taxon>
        <taxon>Nephropoidea</taxon>
        <taxon>Nephropidae</taxon>
        <taxon>Homarus</taxon>
    </lineage>
</organism>
<keyword evidence="1" id="KW-0732">Signal</keyword>
<dbReference type="SUPFAM" id="SSF57184">
    <property type="entry name" value="Growth factor receptor domain"/>
    <property type="match status" value="1"/>
</dbReference>
<evidence type="ECO:0000313" key="3">
    <source>
        <dbReference type="Proteomes" id="UP000747542"/>
    </source>
</evidence>
<dbReference type="EMBL" id="JAHLQT010026447">
    <property type="protein sequence ID" value="KAG7163729.1"/>
    <property type="molecule type" value="Genomic_DNA"/>
</dbReference>
<sequence>MHGIGVVLLAMLALVHIQRTCPKVECKYGTELGICNCCPSCYKGPNEVCGGIWNLGGTCARSLYCTNPPETLDLSNQAPGVCKRSHVKYLPTIGKDHK</sequence>
<dbReference type="AlphaFoldDB" id="A0A8J5MUR6"/>
<evidence type="ECO:0000256" key="1">
    <source>
        <dbReference type="SAM" id="SignalP"/>
    </source>
</evidence>
<accession>A0A8J5MUR6</accession>
<keyword evidence="3" id="KW-1185">Reference proteome</keyword>
<dbReference type="Gene3D" id="4.10.40.20">
    <property type="match status" value="1"/>
</dbReference>